<dbReference type="Proteomes" id="UP000008854">
    <property type="component" value="Unassembled WGS sequence"/>
</dbReference>
<reference evidence="3" key="2">
    <citation type="submission" date="2023-11" db="UniProtKB">
        <authorList>
            <consortium name="WormBaseParasite"/>
        </authorList>
    </citation>
    <scope>IDENTIFICATION</scope>
    <source>
        <strain evidence="3">Puerto Rican</strain>
    </source>
</reference>
<keyword evidence="2" id="KW-1185">Reference proteome</keyword>
<dbReference type="WBParaSite" id="Smp_331650.4">
    <property type="protein sequence ID" value="Smp_331650.4"/>
    <property type="gene ID" value="Smp_331650"/>
</dbReference>
<organism evidence="2 3">
    <name type="scientific">Schistosoma mansoni</name>
    <name type="common">Blood fluke</name>
    <dbReference type="NCBI Taxonomy" id="6183"/>
    <lineage>
        <taxon>Eukaryota</taxon>
        <taxon>Metazoa</taxon>
        <taxon>Spiralia</taxon>
        <taxon>Lophotrochozoa</taxon>
        <taxon>Platyhelminthes</taxon>
        <taxon>Trematoda</taxon>
        <taxon>Digenea</taxon>
        <taxon>Strigeidida</taxon>
        <taxon>Schistosomatoidea</taxon>
        <taxon>Schistosomatidae</taxon>
        <taxon>Schistosoma</taxon>
    </lineage>
</organism>
<feature type="domain" description="CRAL-TRIO" evidence="1">
    <location>
        <begin position="75"/>
        <end position="139"/>
    </location>
</feature>
<name>A0AA82N3C8_SCHMA</name>
<dbReference type="AlphaFoldDB" id="A0AA82N3C8"/>
<dbReference type="Pfam" id="PF13716">
    <property type="entry name" value="CRAL_TRIO_2"/>
    <property type="match status" value="1"/>
</dbReference>
<proteinExistence type="predicted"/>
<dbReference type="InterPro" id="IPR036865">
    <property type="entry name" value="CRAL-TRIO_dom_sf"/>
</dbReference>
<dbReference type="PANTHER" id="PTHR45808">
    <property type="entry name" value="RHO GTPASE-ACTIVATING PROTEIN 68F"/>
    <property type="match status" value="1"/>
</dbReference>
<dbReference type="InterPro" id="IPR001251">
    <property type="entry name" value="CRAL-TRIO_dom"/>
</dbReference>
<protein>
    <recommendedName>
        <fullName evidence="1">CRAL-TRIO domain-containing protein</fullName>
    </recommendedName>
</protein>
<dbReference type="Gene3D" id="3.40.525.10">
    <property type="entry name" value="CRAL-TRIO lipid binding domain"/>
    <property type="match status" value="1"/>
</dbReference>
<reference evidence="2" key="1">
    <citation type="journal article" date="2012" name="PLoS Negl. Trop. Dis.">
        <title>A systematically improved high quality genome and transcriptome of the human blood fluke Schistosoma mansoni.</title>
        <authorList>
            <person name="Protasio A.V."/>
            <person name="Tsai I.J."/>
            <person name="Babbage A."/>
            <person name="Nichol S."/>
            <person name="Hunt M."/>
            <person name="Aslett M.A."/>
            <person name="De Silva N."/>
            <person name="Velarde G.S."/>
            <person name="Anderson T.J."/>
            <person name="Clark R.C."/>
            <person name="Davidson C."/>
            <person name="Dillon G.P."/>
            <person name="Holroyd N.E."/>
            <person name="LoVerde P.T."/>
            <person name="Lloyd C."/>
            <person name="McQuillan J."/>
            <person name="Oliveira G."/>
            <person name="Otto T.D."/>
            <person name="Parker-Manuel S.J."/>
            <person name="Quail M.A."/>
            <person name="Wilson R.A."/>
            <person name="Zerlotini A."/>
            <person name="Dunne D.W."/>
            <person name="Berriman M."/>
        </authorList>
    </citation>
    <scope>NUCLEOTIDE SEQUENCE [LARGE SCALE GENOMIC DNA]</scope>
    <source>
        <strain evidence="2">Puerto Rican</strain>
    </source>
</reference>
<evidence type="ECO:0000313" key="2">
    <source>
        <dbReference type="Proteomes" id="UP000008854"/>
    </source>
</evidence>
<accession>A0AA82N3C8</accession>
<evidence type="ECO:0000313" key="3">
    <source>
        <dbReference type="WBParaSite" id="Smp_331650.4"/>
    </source>
</evidence>
<dbReference type="SUPFAM" id="SSF52087">
    <property type="entry name" value="CRAL/TRIO domain"/>
    <property type="match status" value="1"/>
</dbReference>
<dbReference type="GO" id="GO:0005737">
    <property type="term" value="C:cytoplasm"/>
    <property type="evidence" value="ECO:0007669"/>
    <property type="project" value="TreeGrafter"/>
</dbReference>
<dbReference type="GO" id="GO:0007264">
    <property type="term" value="P:small GTPase-mediated signal transduction"/>
    <property type="evidence" value="ECO:0007669"/>
    <property type="project" value="TreeGrafter"/>
</dbReference>
<dbReference type="GO" id="GO:0005096">
    <property type="term" value="F:GTPase activator activity"/>
    <property type="evidence" value="ECO:0007669"/>
    <property type="project" value="TreeGrafter"/>
</dbReference>
<evidence type="ECO:0000259" key="1">
    <source>
        <dbReference type="Pfam" id="PF13716"/>
    </source>
</evidence>
<sequence>MTPDGLIDEDFERELGCAAKELSVQDVIDSDYPDISRLGVLQGAGDDKLGRKIIVFSACRLPAADLIDHQHLLIFRKNLKTLCIVHPTTGIKFLCTLFRPFISSKMSNKVVYAETLSELEGTLFVDQLPIPQRVLNYDKSIVNLLPRSIPKIQKDSTSQVSALYMPSLPDSASVFSGVYEEQCKDVTPDPQQQFNVSLQFIKTNNGGRPIPIVFEDAIDYLRDRDAGTSR</sequence>
<dbReference type="PANTHER" id="PTHR45808:SF2">
    <property type="entry name" value="RHO GTPASE-ACTIVATING PROTEIN 68F"/>
    <property type="match status" value="1"/>
</dbReference>